<evidence type="ECO:0000313" key="1">
    <source>
        <dbReference type="EMBL" id="KAF2638081.1"/>
    </source>
</evidence>
<name>A0A6A6RTQ8_9PLEO</name>
<reference evidence="1" key="1">
    <citation type="journal article" date="2020" name="Stud. Mycol.">
        <title>101 Dothideomycetes genomes: a test case for predicting lifestyles and emergence of pathogens.</title>
        <authorList>
            <person name="Haridas S."/>
            <person name="Albert R."/>
            <person name="Binder M."/>
            <person name="Bloem J."/>
            <person name="Labutti K."/>
            <person name="Salamov A."/>
            <person name="Andreopoulos B."/>
            <person name="Baker S."/>
            <person name="Barry K."/>
            <person name="Bills G."/>
            <person name="Bluhm B."/>
            <person name="Cannon C."/>
            <person name="Castanera R."/>
            <person name="Culley D."/>
            <person name="Daum C."/>
            <person name="Ezra D."/>
            <person name="Gonzalez J."/>
            <person name="Henrissat B."/>
            <person name="Kuo A."/>
            <person name="Liang C."/>
            <person name="Lipzen A."/>
            <person name="Lutzoni F."/>
            <person name="Magnuson J."/>
            <person name="Mondo S."/>
            <person name="Nolan M."/>
            <person name="Ohm R."/>
            <person name="Pangilinan J."/>
            <person name="Park H.-J."/>
            <person name="Ramirez L."/>
            <person name="Alfaro M."/>
            <person name="Sun H."/>
            <person name="Tritt A."/>
            <person name="Yoshinaga Y."/>
            <person name="Zwiers L.-H."/>
            <person name="Turgeon B."/>
            <person name="Goodwin S."/>
            <person name="Spatafora J."/>
            <person name="Crous P."/>
            <person name="Grigoriev I."/>
        </authorList>
    </citation>
    <scope>NUCLEOTIDE SEQUENCE</scope>
    <source>
        <strain evidence="1">CBS 473.64</strain>
    </source>
</reference>
<organism evidence="1 2">
    <name type="scientific">Massarina eburnea CBS 473.64</name>
    <dbReference type="NCBI Taxonomy" id="1395130"/>
    <lineage>
        <taxon>Eukaryota</taxon>
        <taxon>Fungi</taxon>
        <taxon>Dikarya</taxon>
        <taxon>Ascomycota</taxon>
        <taxon>Pezizomycotina</taxon>
        <taxon>Dothideomycetes</taxon>
        <taxon>Pleosporomycetidae</taxon>
        <taxon>Pleosporales</taxon>
        <taxon>Massarineae</taxon>
        <taxon>Massarinaceae</taxon>
        <taxon>Massarina</taxon>
    </lineage>
</organism>
<proteinExistence type="predicted"/>
<keyword evidence="2" id="KW-1185">Reference proteome</keyword>
<sequence length="180" mass="20182">PTLDSLPPEILFNILSYTSPHSTSLFPKHPLYTTAATSKHLCGIVEEYCRGLLKLHTNISPPKNPKTGAFVCRRKWFRWLKETCQVCGRASKRKAILDAGMTCCKKCDDKNFPKMTQTDAIQKHGLSKLDLFTPNVLHPTLHPLSLGTYMLGPAEITMISKSSVVERKEYVHGLLSGENR</sequence>
<evidence type="ECO:0008006" key="3">
    <source>
        <dbReference type="Google" id="ProtNLM"/>
    </source>
</evidence>
<feature type="non-terminal residue" evidence="1">
    <location>
        <position position="180"/>
    </location>
</feature>
<protein>
    <recommendedName>
        <fullName evidence="3">F-box domain-containing protein</fullName>
    </recommendedName>
</protein>
<evidence type="ECO:0000313" key="2">
    <source>
        <dbReference type="Proteomes" id="UP000799753"/>
    </source>
</evidence>
<dbReference type="AlphaFoldDB" id="A0A6A6RTQ8"/>
<feature type="non-terminal residue" evidence="1">
    <location>
        <position position="1"/>
    </location>
</feature>
<accession>A0A6A6RTQ8</accession>
<dbReference type="OrthoDB" id="5313288at2759"/>
<dbReference type="EMBL" id="MU006791">
    <property type="protein sequence ID" value="KAF2638081.1"/>
    <property type="molecule type" value="Genomic_DNA"/>
</dbReference>
<dbReference type="Proteomes" id="UP000799753">
    <property type="component" value="Unassembled WGS sequence"/>
</dbReference>
<gene>
    <name evidence="1" type="ORF">P280DRAFT_383709</name>
</gene>